<dbReference type="PROSITE" id="PS00469">
    <property type="entry name" value="NDPK"/>
    <property type="match status" value="1"/>
</dbReference>
<evidence type="ECO:0000256" key="3">
    <source>
        <dbReference type="ARBA" id="ARBA00022679"/>
    </source>
</evidence>
<dbReference type="GO" id="GO:0019003">
    <property type="term" value="F:GDP binding"/>
    <property type="evidence" value="ECO:0007669"/>
    <property type="project" value="Ensembl"/>
</dbReference>
<dbReference type="GO" id="GO:0036064">
    <property type="term" value="C:ciliary basal body"/>
    <property type="evidence" value="ECO:0007669"/>
    <property type="project" value="Ensembl"/>
</dbReference>
<feature type="domain" description="Nucleoside diphosphate kinase-like" evidence="10">
    <location>
        <begin position="3"/>
        <end position="72"/>
    </location>
</feature>
<dbReference type="SMART" id="SM00562">
    <property type="entry name" value="NDK"/>
    <property type="match status" value="1"/>
</dbReference>
<keyword evidence="12" id="KW-1185">Reference proteome</keyword>
<evidence type="ECO:0000256" key="9">
    <source>
        <dbReference type="RuleBase" id="RU004013"/>
    </source>
</evidence>
<comment type="catalytic activity">
    <reaction evidence="9">
        <text>a 2'-deoxyribonucleoside 5'-diphosphate + ATP = a 2'-deoxyribonucleoside 5'-triphosphate + ADP</text>
        <dbReference type="Rhea" id="RHEA:44640"/>
        <dbReference type="ChEBI" id="CHEBI:30616"/>
        <dbReference type="ChEBI" id="CHEBI:61560"/>
        <dbReference type="ChEBI" id="CHEBI:73316"/>
        <dbReference type="ChEBI" id="CHEBI:456216"/>
        <dbReference type="EC" id="2.7.4.6"/>
    </reaction>
</comment>
<dbReference type="GO" id="GO:0043531">
    <property type="term" value="F:ADP binding"/>
    <property type="evidence" value="ECO:0007669"/>
    <property type="project" value="Ensembl"/>
</dbReference>
<keyword evidence="3 9" id="KW-0808">Transferase</keyword>
<keyword evidence="4 9" id="KW-0547">Nucleotide-binding</keyword>
<gene>
    <name evidence="11" type="primary">NME3</name>
</gene>
<evidence type="ECO:0000256" key="1">
    <source>
        <dbReference type="ARBA" id="ARBA00001946"/>
    </source>
</evidence>
<dbReference type="GO" id="GO:0030552">
    <property type="term" value="F:cAMP binding"/>
    <property type="evidence" value="ECO:0007669"/>
    <property type="project" value="Ensembl"/>
</dbReference>
<dbReference type="Ensembl" id="ENSACAT00000037948.1">
    <property type="protein sequence ID" value="ENSACAP00000040309.1"/>
    <property type="gene ID" value="ENSACAG00000041297.1"/>
</dbReference>
<dbReference type="GO" id="GO:0034214">
    <property type="term" value="P:protein hexamerization"/>
    <property type="evidence" value="ECO:0007669"/>
    <property type="project" value="Ensembl"/>
</dbReference>
<evidence type="ECO:0000256" key="6">
    <source>
        <dbReference type="ARBA" id="ARBA00022840"/>
    </source>
</evidence>
<dbReference type="InterPro" id="IPR036850">
    <property type="entry name" value="NDK-like_dom_sf"/>
</dbReference>
<dbReference type="Pfam" id="PF00334">
    <property type="entry name" value="NDK"/>
    <property type="match status" value="1"/>
</dbReference>
<evidence type="ECO:0000259" key="10">
    <source>
        <dbReference type="SMART" id="SM00562"/>
    </source>
</evidence>
<dbReference type="InterPro" id="IPR023005">
    <property type="entry name" value="Nucleoside_diP_kinase_AS"/>
</dbReference>
<reference evidence="11" key="1">
    <citation type="submission" date="2009-12" db="EMBL/GenBank/DDBJ databases">
        <title>The Genome Sequence of Anolis carolinensis (Green Anole Lizard).</title>
        <authorList>
            <consortium name="The Genome Sequencing Platform"/>
            <person name="Di Palma F."/>
            <person name="Alfoldi J."/>
            <person name="Heiman D."/>
            <person name="Young S."/>
            <person name="Grabherr M."/>
            <person name="Johnson J."/>
            <person name="Lander E.S."/>
            <person name="Lindblad-Toh K."/>
        </authorList>
    </citation>
    <scope>NUCLEOTIDE SEQUENCE [LARGE SCALE GENOMIC DNA]</scope>
    <source>
        <strain evidence="11">JBL SC #1</strain>
    </source>
</reference>
<comment type="caution">
    <text evidence="7">Lacks conserved residue(s) required for the propagation of feature annotation.</text>
</comment>
<evidence type="ECO:0000256" key="5">
    <source>
        <dbReference type="ARBA" id="ARBA00022777"/>
    </source>
</evidence>
<protein>
    <recommendedName>
        <fullName evidence="9">Nucleoside diphosphate kinase</fullName>
        <ecNumber evidence="9">2.7.4.6</ecNumber>
    </recommendedName>
</protein>
<dbReference type="EC" id="2.7.4.6" evidence="9"/>
<dbReference type="InParanoid" id="A0A803TYL9"/>
<dbReference type="GO" id="GO:0006183">
    <property type="term" value="P:GTP biosynthetic process"/>
    <property type="evidence" value="ECO:0007669"/>
    <property type="project" value="InterPro"/>
</dbReference>
<dbReference type="GO" id="GO:0006241">
    <property type="term" value="P:CTP biosynthetic process"/>
    <property type="evidence" value="ECO:0007669"/>
    <property type="project" value="InterPro"/>
</dbReference>
<dbReference type="PROSITE" id="PS51374">
    <property type="entry name" value="NDPK_LIKE"/>
    <property type="match status" value="1"/>
</dbReference>
<dbReference type="PANTHER" id="PTHR11349">
    <property type="entry name" value="NUCLEOSIDE DIPHOSPHATE KINASE"/>
    <property type="match status" value="1"/>
</dbReference>
<evidence type="ECO:0000313" key="11">
    <source>
        <dbReference type="Ensembl" id="ENSACAP00000040309.1"/>
    </source>
</evidence>
<organism evidence="11 12">
    <name type="scientific">Anolis carolinensis</name>
    <name type="common">Green anole</name>
    <name type="synonym">American chameleon</name>
    <dbReference type="NCBI Taxonomy" id="28377"/>
    <lineage>
        <taxon>Eukaryota</taxon>
        <taxon>Metazoa</taxon>
        <taxon>Chordata</taxon>
        <taxon>Craniata</taxon>
        <taxon>Vertebrata</taxon>
        <taxon>Euteleostomi</taxon>
        <taxon>Lepidosauria</taxon>
        <taxon>Squamata</taxon>
        <taxon>Bifurcata</taxon>
        <taxon>Unidentata</taxon>
        <taxon>Episquamata</taxon>
        <taxon>Toxicofera</taxon>
        <taxon>Iguania</taxon>
        <taxon>Dactyloidae</taxon>
        <taxon>Anolis</taxon>
    </lineage>
</organism>
<dbReference type="PRINTS" id="PR01243">
    <property type="entry name" value="NUCDPKINASE"/>
</dbReference>
<dbReference type="FunFam" id="3.30.70.141:FF:000039">
    <property type="entry name" value="Nucleoside diphosphate kinase B"/>
    <property type="match status" value="1"/>
</dbReference>
<dbReference type="GO" id="GO:0004550">
    <property type="term" value="F:nucleoside diphosphate kinase activity"/>
    <property type="evidence" value="ECO:0007669"/>
    <property type="project" value="UniProtKB-EC"/>
</dbReference>
<dbReference type="GeneTree" id="ENSGT00940000161283"/>
<comment type="similarity">
    <text evidence="2 7 8">Belongs to the NDK family.</text>
</comment>
<evidence type="ECO:0000256" key="8">
    <source>
        <dbReference type="RuleBase" id="RU004011"/>
    </source>
</evidence>
<reference evidence="11" key="3">
    <citation type="submission" date="2025-09" db="UniProtKB">
        <authorList>
            <consortium name="Ensembl"/>
        </authorList>
    </citation>
    <scope>IDENTIFICATION</scope>
</reference>
<dbReference type="GO" id="GO:0005524">
    <property type="term" value="F:ATP binding"/>
    <property type="evidence" value="ECO:0007669"/>
    <property type="project" value="UniProtKB-KW"/>
</dbReference>
<evidence type="ECO:0000256" key="2">
    <source>
        <dbReference type="ARBA" id="ARBA00008142"/>
    </source>
</evidence>
<evidence type="ECO:0000313" key="12">
    <source>
        <dbReference type="Proteomes" id="UP000001646"/>
    </source>
</evidence>
<dbReference type="GO" id="GO:0006281">
    <property type="term" value="P:DNA repair"/>
    <property type="evidence" value="ECO:0007669"/>
    <property type="project" value="Ensembl"/>
</dbReference>
<dbReference type="Gene3D" id="3.30.70.141">
    <property type="entry name" value="Nucleoside diphosphate kinase-like domain"/>
    <property type="match status" value="1"/>
</dbReference>
<dbReference type="AlphaFoldDB" id="A0A803TYL9"/>
<keyword evidence="6 9" id="KW-0067">ATP-binding</keyword>
<dbReference type="GO" id="GO:0160204">
    <property type="term" value="F:mitochondrion-mitochondrion outer membrane tether activity"/>
    <property type="evidence" value="ECO:0007669"/>
    <property type="project" value="Ensembl"/>
</dbReference>
<dbReference type="GO" id="GO:1990626">
    <property type="term" value="P:mitochondrial outer membrane fusion"/>
    <property type="evidence" value="ECO:0007669"/>
    <property type="project" value="Ensembl"/>
</dbReference>
<sequence length="83" mass="9310">CFPGPILVWQGLEVVKAARTMIGETNPVDAKPGTIRGDFCIDIGMNVIHGSDSVESAQREISLWFEAKELTCWEDTAEHWIYE</sequence>
<proteinExistence type="inferred from homology"/>
<dbReference type="Proteomes" id="UP000001646">
    <property type="component" value="Unplaced"/>
</dbReference>
<comment type="cofactor">
    <cofactor evidence="1">
        <name>Mg(2+)</name>
        <dbReference type="ChEBI" id="CHEBI:18420"/>
    </cofactor>
</comment>
<dbReference type="SUPFAM" id="SSF54919">
    <property type="entry name" value="Nucleoside diphosphate kinase, NDK"/>
    <property type="match status" value="1"/>
</dbReference>
<reference evidence="11" key="2">
    <citation type="submission" date="2025-08" db="UniProtKB">
        <authorList>
            <consortium name="Ensembl"/>
        </authorList>
    </citation>
    <scope>IDENTIFICATION</scope>
</reference>
<dbReference type="GO" id="GO:0006228">
    <property type="term" value="P:UTP biosynthetic process"/>
    <property type="evidence" value="ECO:0007669"/>
    <property type="project" value="InterPro"/>
</dbReference>
<dbReference type="GO" id="GO:0006235">
    <property type="term" value="P:dTTP biosynthetic process"/>
    <property type="evidence" value="ECO:0007669"/>
    <property type="project" value="Ensembl"/>
</dbReference>
<accession>A0A803TYL9</accession>
<dbReference type="InterPro" id="IPR001564">
    <property type="entry name" value="Nucleoside_diP_kinase"/>
</dbReference>
<dbReference type="GO" id="GO:0005741">
    <property type="term" value="C:mitochondrial outer membrane"/>
    <property type="evidence" value="ECO:0007669"/>
    <property type="project" value="Ensembl"/>
</dbReference>
<name>A0A803TYL9_ANOCA</name>
<keyword evidence="5 9" id="KW-0418">Kinase</keyword>
<dbReference type="GO" id="GO:0070300">
    <property type="term" value="F:phosphatidic acid binding"/>
    <property type="evidence" value="ECO:0007669"/>
    <property type="project" value="Ensembl"/>
</dbReference>
<evidence type="ECO:0000256" key="7">
    <source>
        <dbReference type="PROSITE-ProRule" id="PRU00706"/>
    </source>
</evidence>
<evidence type="ECO:0000256" key="4">
    <source>
        <dbReference type="ARBA" id="ARBA00022741"/>
    </source>
</evidence>
<dbReference type="InterPro" id="IPR034907">
    <property type="entry name" value="NDK-like_dom"/>
</dbReference>